<evidence type="ECO:0000256" key="6">
    <source>
        <dbReference type="ARBA" id="ARBA00023136"/>
    </source>
</evidence>
<dbReference type="Proteomes" id="UP000468864">
    <property type="component" value="Unassembled WGS sequence"/>
</dbReference>
<dbReference type="SUPFAM" id="SSF103473">
    <property type="entry name" value="MFS general substrate transporter"/>
    <property type="match status" value="1"/>
</dbReference>
<evidence type="ECO:0000256" key="4">
    <source>
        <dbReference type="ARBA" id="ARBA00022692"/>
    </source>
</evidence>
<reference evidence="8 9" key="1">
    <citation type="submission" date="2019-12" db="EMBL/GenBank/DDBJ databases">
        <title>Rhizobium genotypes associated with high levels of biological nitrogen fixation by grain legumes in a temperate-maritime cropping system.</title>
        <authorList>
            <person name="Maluk M."/>
            <person name="Francesc Ferrando Molina F."/>
            <person name="Lopez Del Egido L."/>
            <person name="Lafos M."/>
            <person name="Langarica-Fuentes A."/>
            <person name="Gebre Yohannes G."/>
            <person name="Young M.W."/>
            <person name="Martin P."/>
            <person name="Gantlett R."/>
            <person name="Kenicer G."/>
            <person name="Hawes C."/>
            <person name="Begg G.S."/>
            <person name="Quilliam R.S."/>
            <person name="Squire G.R."/>
            <person name="Poole P.S."/>
            <person name="Young P.W."/>
            <person name="Iannetta P.M."/>
            <person name="James E.K."/>
        </authorList>
    </citation>
    <scope>NUCLEOTIDE SEQUENCE [LARGE SCALE GENOMIC DNA]</scope>
    <source>
        <strain evidence="8 9">JHI2449</strain>
    </source>
</reference>
<evidence type="ECO:0000256" key="7">
    <source>
        <dbReference type="SAM" id="Phobius"/>
    </source>
</evidence>
<feature type="transmembrane region" description="Helical" evidence="7">
    <location>
        <begin position="168"/>
        <end position="198"/>
    </location>
</feature>
<dbReference type="PANTHER" id="PTHR23513">
    <property type="entry name" value="INTEGRAL MEMBRANE EFFLUX PROTEIN-RELATED"/>
    <property type="match status" value="1"/>
</dbReference>
<name>A0A6N9ZHC4_9HYPH</name>
<feature type="transmembrane region" description="Helical" evidence="7">
    <location>
        <begin position="27"/>
        <end position="50"/>
    </location>
</feature>
<accession>A0A6N9ZHC4</accession>
<keyword evidence="5 7" id="KW-1133">Transmembrane helix</keyword>
<proteinExistence type="predicted"/>
<feature type="transmembrane region" description="Helical" evidence="7">
    <location>
        <begin position="265"/>
        <end position="284"/>
    </location>
</feature>
<feature type="transmembrane region" description="Helical" evidence="7">
    <location>
        <begin position="115"/>
        <end position="131"/>
    </location>
</feature>
<feature type="transmembrane region" description="Helical" evidence="7">
    <location>
        <begin position="386"/>
        <end position="410"/>
    </location>
</feature>
<feature type="transmembrane region" description="Helical" evidence="7">
    <location>
        <begin position="57"/>
        <end position="80"/>
    </location>
</feature>
<feature type="transmembrane region" description="Helical" evidence="7">
    <location>
        <begin position="319"/>
        <end position="339"/>
    </location>
</feature>
<dbReference type="InterPro" id="IPR010290">
    <property type="entry name" value="TM_effector"/>
</dbReference>
<evidence type="ECO:0000256" key="3">
    <source>
        <dbReference type="ARBA" id="ARBA00022475"/>
    </source>
</evidence>
<evidence type="ECO:0000313" key="9">
    <source>
        <dbReference type="Proteomes" id="UP000468864"/>
    </source>
</evidence>
<keyword evidence="3" id="KW-1003">Cell membrane</keyword>
<dbReference type="EMBL" id="WUEP01000013">
    <property type="protein sequence ID" value="NEH92917.1"/>
    <property type="molecule type" value="Genomic_DNA"/>
</dbReference>
<feature type="transmembrane region" description="Helical" evidence="7">
    <location>
        <begin position="351"/>
        <end position="374"/>
    </location>
</feature>
<dbReference type="PANTHER" id="PTHR23513:SF11">
    <property type="entry name" value="STAPHYLOFERRIN A TRANSPORTER"/>
    <property type="match status" value="1"/>
</dbReference>
<feature type="transmembrane region" description="Helical" evidence="7">
    <location>
        <begin position="86"/>
        <end position="108"/>
    </location>
</feature>
<dbReference type="Pfam" id="PF05977">
    <property type="entry name" value="MFS_3"/>
    <property type="match status" value="1"/>
</dbReference>
<dbReference type="Gene3D" id="1.20.1250.20">
    <property type="entry name" value="MFS general substrate transporter like domains"/>
    <property type="match status" value="1"/>
</dbReference>
<evidence type="ECO:0000256" key="5">
    <source>
        <dbReference type="ARBA" id="ARBA00022989"/>
    </source>
</evidence>
<dbReference type="InterPro" id="IPR036259">
    <property type="entry name" value="MFS_trans_sf"/>
</dbReference>
<keyword evidence="6 7" id="KW-0472">Membrane</keyword>
<keyword evidence="4 7" id="KW-0812">Transmembrane</keyword>
<dbReference type="RefSeq" id="WP_163879766.1">
    <property type="nucleotide sequence ID" value="NZ_WUEP01000013.1"/>
</dbReference>
<sequence length="531" mass="57052">MTNENDYLPEPGPTALAPLNNAAFRSIWMAMQIADMGWVVQTLAVSWLLTSSSSPRIVALVLASTTLPAFFVSIIAGAIADNFSRRLLMLAGLSVVAIASILTALSAAFDFTNPWLFLGLNFLAGCGFALYEPGWHASVGDIFHKREIQAAVTLISVGYNTSRSVAPALAGAILAFLCPLSALGFAAVTTLAPIGAVWRNSWPARSSILPPERIATSIQNGLRFTALTPDLRAAIIRATLFGLASSSILSLLPVIAQDRAAGDPMVVGILSAGFGTGACLAGTSSRYLRIMLPQELLMTLAAGACAVCCLALALTSSMILGTIALALGGAGWLITWSGFDGWVQRASPRWVFGRSYSIYYALLSGGIAVGSWIWGTVAEGLSLNSALIWAAAGLFLLAAAGYLMPAHVVVERDQRYSEFRPPELALNLDPRTGPIISKTEYFIEEADLEIFLHYMRIRRHSMSRAGARGWSLQRDLRKPSKWTETFRTPTWTDYLRLNGRLSLADQDVGQLLVALHVGTPPQLELAIERPI</sequence>
<dbReference type="CDD" id="cd06173">
    <property type="entry name" value="MFS_MefA_like"/>
    <property type="match status" value="1"/>
</dbReference>
<keyword evidence="2" id="KW-0813">Transport</keyword>
<feature type="transmembrane region" description="Helical" evidence="7">
    <location>
        <begin position="296"/>
        <end position="313"/>
    </location>
</feature>
<dbReference type="GO" id="GO:0005886">
    <property type="term" value="C:plasma membrane"/>
    <property type="evidence" value="ECO:0007669"/>
    <property type="project" value="UniProtKB-SubCell"/>
</dbReference>
<protein>
    <submittedName>
        <fullName evidence="8">MFS transporter</fullName>
    </submittedName>
</protein>
<organism evidence="8 9">
    <name type="scientific">Rhizobium laguerreae</name>
    <dbReference type="NCBI Taxonomy" id="1076926"/>
    <lineage>
        <taxon>Bacteria</taxon>
        <taxon>Pseudomonadati</taxon>
        <taxon>Pseudomonadota</taxon>
        <taxon>Alphaproteobacteria</taxon>
        <taxon>Hyphomicrobiales</taxon>
        <taxon>Rhizobiaceae</taxon>
        <taxon>Rhizobium/Agrobacterium group</taxon>
        <taxon>Rhizobium</taxon>
    </lineage>
</organism>
<evidence type="ECO:0000256" key="2">
    <source>
        <dbReference type="ARBA" id="ARBA00022448"/>
    </source>
</evidence>
<evidence type="ECO:0000256" key="1">
    <source>
        <dbReference type="ARBA" id="ARBA00004651"/>
    </source>
</evidence>
<comment type="subcellular location">
    <subcellularLocation>
        <location evidence="1">Cell membrane</location>
        <topology evidence="1">Multi-pass membrane protein</topology>
    </subcellularLocation>
</comment>
<dbReference type="AlphaFoldDB" id="A0A6N9ZHC4"/>
<feature type="transmembrane region" description="Helical" evidence="7">
    <location>
        <begin position="234"/>
        <end position="253"/>
    </location>
</feature>
<gene>
    <name evidence="8" type="ORF">GR206_18040</name>
</gene>
<comment type="caution">
    <text evidence="8">The sequence shown here is derived from an EMBL/GenBank/DDBJ whole genome shotgun (WGS) entry which is preliminary data.</text>
</comment>
<evidence type="ECO:0000313" key="8">
    <source>
        <dbReference type="EMBL" id="NEH92917.1"/>
    </source>
</evidence>